<sequence>MARQDINMNASHGEVNMTDNLTDKRIYPFEYLGDVQGMDTQRYTYGEIRVPGNFENRYSDKDGIHVHIPYIPQYKELKIRFAMEKGNGGESYLRNRSDNSIWFTVLTPDMGTVYLSAFRIVNETNNFNLILHDGKLLLYSANETDFIIKLSLEQTKVFLLKAAAGNLYQHPTTGVGLIRYLHGNFENSNLPGKLQQEFEADGMIVKNAYMDSQTGELLLDVTEKQTD</sequence>
<comment type="caution">
    <text evidence="1">The sequence shown here is derived from an EMBL/GenBank/DDBJ whole genome shotgun (WGS) entry which is preliminary data.</text>
</comment>
<dbReference type="EMBL" id="VWAW01000008">
    <property type="protein sequence ID" value="KAA5173756.1"/>
    <property type="molecule type" value="Genomic_DNA"/>
</dbReference>
<evidence type="ECO:0000313" key="1">
    <source>
        <dbReference type="EMBL" id="KAA5173756.1"/>
    </source>
</evidence>
<name>A0A642KPM1_BACFG</name>
<protein>
    <submittedName>
        <fullName evidence="1">Uncharacterized protein</fullName>
    </submittedName>
</protein>
<proteinExistence type="predicted"/>
<dbReference type="Proteomes" id="UP000436803">
    <property type="component" value="Unassembled WGS sequence"/>
</dbReference>
<dbReference type="AlphaFoldDB" id="A0A642KPM1"/>
<evidence type="ECO:0000313" key="2">
    <source>
        <dbReference type="Proteomes" id="UP000436803"/>
    </source>
</evidence>
<gene>
    <name evidence="1" type="ORF">F2Z29_11170</name>
</gene>
<organism evidence="1 2">
    <name type="scientific">Bacteroides fragilis</name>
    <dbReference type="NCBI Taxonomy" id="817"/>
    <lineage>
        <taxon>Bacteria</taxon>
        <taxon>Pseudomonadati</taxon>
        <taxon>Bacteroidota</taxon>
        <taxon>Bacteroidia</taxon>
        <taxon>Bacteroidales</taxon>
        <taxon>Bacteroidaceae</taxon>
        <taxon>Bacteroides</taxon>
    </lineage>
</organism>
<accession>A0A642KPM1</accession>
<reference evidence="1 2" key="1">
    <citation type="journal article" date="2019" name="Nat. Med.">
        <title>A library of human gut bacterial isolates paired with longitudinal multiomics data enables mechanistic microbiome research.</title>
        <authorList>
            <person name="Poyet M."/>
            <person name="Groussin M."/>
            <person name="Gibbons S.M."/>
            <person name="Avila-Pacheco J."/>
            <person name="Jiang X."/>
            <person name="Kearney S.M."/>
            <person name="Perrotta A.R."/>
            <person name="Berdy B."/>
            <person name="Zhao S."/>
            <person name="Lieberman T.D."/>
            <person name="Swanson P.K."/>
            <person name="Smith M."/>
            <person name="Roesemann S."/>
            <person name="Alexander J.E."/>
            <person name="Rich S.A."/>
            <person name="Livny J."/>
            <person name="Vlamakis H."/>
            <person name="Clish C."/>
            <person name="Bullock K."/>
            <person name="Deik A."/>
            <person name="Scott J."/>
            <person name="Pierce K.A."/>
            <person name="Xavier R.J."/>
            <person name="Alm E.J."/>
        </authorList>
    </citation>
    <scope>NUCLEOTIDE SEQUENCE [LARGE SCALE GENOMIC DNA]</scope>
    <source>
        <strain evidence="1 2">BIOML-A7</strain>
    </source>
</reference>